<dbReference type="InterPro" id="IPR056934">
    <property type="entry name" value="SH3_Rv0428c"/>
</dbReference>
<dbReference type="InterPro" id="IPR056935">
    <property type="entry name" value="Rv0428c-like_C"/>
</dbReference>
<feature type="domain" description="Histone acetyltransferase Rv0428c-like C-terminal" evidence="2">
    <location>
        <begin position="70"/>
        <end position="292"/>
    </location>
</feature>
<gene>
    <name evidence="3" type="ORF">SHTP_4321</name>
</gene>
<proteinExistence type="predicted"/>
<reference evidence="3 4" key="1">
    <citation type="submission" date="2016-08" db="EMBL/GenBank/DDBJ databases">
        <title>Complete genome sequence of Mycobacterium shinshuense, a subspecies of M. ulcerans.</title>
        <authorList>
            <person name="Yoshida M."/>
            <person name="Ogura Y."/>
            <person name="Hayashi T."/>
            <person name="Hoshino Y."/>
        </authorList>
    </citation>
    <scope>NUCLEOTIDE SEQUENCE [LARGE SCALE GENOMIC DNA]</scope>
    <source>
        <strain evidence="4">ATCC 33728</strain>
    </source>
</reference>
<organism evidence="3 4">
    <name type="scientific">Mycobacterium ulcerans subsp. shinshuense</name>
    <dbReference type="NCBI Taxonomy" id="1124626"/>
    <lineage>
        <taxon>Bacteria</taxon>
        <taxon>Bacillati</taxon>
        <taxon>Actinomycetota</taxon>
        <taxon>Actinomycetes</taxon>
        <taxon>Mycobacteriales</taxon>
        <taxon>Mycobacteriaceae</taxon>
        <taxon>Mycobacterium</taxon>
        <taxon>Mycobacterium ulcerans group</taxon>
    </lineage>
</organism>
<protein>
    <recommendedName>
        <fullName evidence="5">Acetyltransferase</fullName>
    </recommendedName>
</protein>
<dbReference type="GeneID" id="93438893"/>
<dbReference type="Pfam" id="PF24553">
    <property type="entry name" value="Rv0428c_C"/>
    <property type="match status" value="1"/>
</dbReference>
<evidence type="ECO:0008006" key="5">
    <source>
        <dbReference type="Google" id="ProtNLM"/>
    </source>
</evidence>
<dbReference type="Pfam" id="PF24551">
    <property type="entry name" value="SH3_Rv0428c"/>
    <property type="match status" value="1"/>
</dbReference>
<sequence>MTAPWPDLGTRVTIRYRRPAGSVPPLTDAVGHLLAIAPTVRVQTKTGAIAEFAPADVVALRVLTDAPIRTAEIRALEHAAAAAWPGTDRSWLDGWLLRACHGASLCANSAVPLDISARPDSIPAILDWYTQRGRTPRLAIPDRLMPDPAGLTGEHTERVLVGEVATRQADPSITVSPRPDDVWRGHCDREIAEHALTAVIDGELAFGSGPQAVVARAAVTDAPDGTRWVGVSAACTIDDQSPTGPAALLYTALLAWGAGRGATRGYTCVPGTATPGWAESLGLRPHHRRRYLRTPASL</sequence>
<evidence type="ECO:0000313" key="4">
    <source>
        <dbReference type="Proteomes" id="UP000218067"/>
    </source>
</evidence>
<dbReference type="RefSeq" id="WP_096371815.1">
    <property type="nucleotide sequence ID" value="NZ_AP017624.1"/>
</dbReference>
<evidence type="ECO:0000259" key="1">
    <source>
        <dbReference type="Pfam" id="PF24551"/>
    </source>
</evidence>
<accession>A0A1B4Y883</accession>
<evidence type="ECO:0000313" key="3">
    <source>
        <dbReference type="EMBL" id="BAV43249.1"/>
    </source>
</evidence>
<dbReference type="Proteomes" id="UP000218067">
    <property type="component" value="Chromosome"/>
</dbReference>
<evidence type="ECO:0000259" key="2">
    <source>
        <dbReference type="Pfam" id="PF24553"/>
    </source>
</evidence>
<dbReference type="EMBL" id="AP017624">
    <property type="protein sequence ID" value="BAV43249.1"/>
    <property type="molecule type" value="Genomic_DNA"/>
</dbReference>
<feature type="domain" description="Histone acetyltransferase Rv0428c-like SH3" evidence="1">
    <location>
        <begin position="6"/>
        <end position="61"/>
    </location>
</feature>
<name>A0A1B4Y883_MYCUL</name>
<dbReference type="AlphaFoldDB" id="A0A1B4Y883"/>